<dbReference type="SUPFAM" id="SSF51344">
    <property type="entry name" value="Epsilon subunit of F1F0-ATP synthase N-terminal domain"/>
    <property type="match status" value="1"/>
</dbReference>
<dbReference type="HAMAP" id="MF_00530">
    <property type="entry name" value="ATP_synth_epsil_bac"/>
    <property type="match status" value="1"/>
</dbReference>
<dbReference type="PANTHER" id="PTHR13822:SF10">
    <property type="entry name" value="ATP SYNTHASE EPSILON CHAIN, CHLOROPLASTIC"/>
    <property type="match status" value="1"/>
</dbReference>
<evidence type="ECO:0000256" key="3">
    <source>
        <dbReference type="ARBA" id="ARBA00022448"/>
    </source>
</evidence>
<dbReference type="InterPro" id="IPR036794">
    <property type="entry name" value="ATP_F1_dsu/esu_C_sf"/>
</dbReference>
<protein>
    <recommendedName>
        <fullName evidence="8">ATP synthase epsilon chain</fullName>
    </recommendedName>
    <alternativeName>
        <fullName evidence="8">ATP synthase F1 sector epsilon subunit</fullName>
    </alternativeName>
    <alternativeName>
        <fullName evidence="8">F-ATPase epsilon subunit</fullName>
    </alternativeName>
</protein>
<dbReference type="STRING" id="1796616.A4V09_08795"/>
<organism evidence="12 13">
    <name type="scientific">Blautia pseudococcoides</name>
    <dbReference type="NCBI Taxonomy" id="1796616"/>
    <lineage>
        <taxon>Bacteria</taxon>
        <taxon>Bacillati</taxon>
        <taxon>Bacillota</taxon>
        <taxon>Clostridia</taxon>
        <taxon>Lachnospirales</taxon>
        <taxon>Lachnospiraceae</taxon>
        <taxon>Blautia</taxon>
    </lineage>
</organism>
<feature type="domain" description="ATP synthase epsilon subunit C-terminal" evidence="10">
    <location>
        <begin position="88"/>
        <end position="133"/>
    </location>
</feature>
<name>A0A1C7I8B8_9FIRM</name>
<dbReference type="NCBIfam" id="TIGR01216">
    <property type="entry name" value="ATP_synt_epsi"/>
    <property type="match status" value="1"/>
</dbReference>
<comment type="function">
    <text evidence="8">Produces ATP from ADP in the presence of a proton gradient across the membrane.</text>
</comment>
<evidence type="ECO:0000256" key="5">
    <source>
        <dbReference type="ARBA" id="ARBA00023136"/>
    </source>
</evidence>
<dbReference type="Proteomes" id="UP000092574">
    <property type="component" value="Chromosome"/>
</dbReference>
<evidence type="ECO:0000256" key="6">
    <source>
        <dbReference type="ARBA" id="ARBA00023196"/>
    </source>
</evidence>
<evidence type="ECO:0000259" key="10">
    <source>
        <dbReference type="Pfam" id="PF00401"/>
    </source>
</evidence>
<dbReference type="RefSeq" id="WP_065542036.1">
    <property type="nucleotide sequence ID" value="NZ_CP015405.2"/>
</dbReference>
<comment type="similarity">
    <text evidence="2 8 9">Belongs to the ATPase epsilon chain family.</text>
</comment>
<feature type="domain" description="ATP synthase F1 complex delta/epsilon subunit N-terminal" evidence="11">
    <location>
        <begin position="6"/>
        <end position="83"/>
    </location>
</feature>
<dbReference type="AlphaFoldDB" id="A0A1C7I8B8"/>
<dbReference type="InterPro" id="IPR020546">
    <property type="entry name" value="ATP_synth_F1_dsu/esu_N"/>
</dbReference>
<keyword evidence="8" id="KW-0375">Hydrogen ion transport</keyword>
<sequence>MNTFGLNIVSSDKDFYHGRGTSIMLPAKDGQISILSHHADMMVAIVPGEMRFKPADSEEWKTAIVGNGFAQIINNRVTVLVDSCEYPENIDLKRAQDALDRAEEQLRQQQSLQEYYVSKASLARAMARMKAAKKHDV</sequence>
<dbReference type="GO" id="GO:0045259">
    <property type="term" value="C:proton-transporting ATP synthase complex"/>
    <property type="evidence" value="ECO:0007669"/>
    <property type="project" value="UniProtKB-KW"/>
</dbReference>
<proteinExistence type="inferred from homology"/>
<dbReference type="EMBL" id="CP015405">
    <property type="protein sequence ID" value="ANU75855.1"/>
    <property type="molecule type" value="Genomic_DNA"/>
</dbReference>
<keyword evidence="7 8" id="KW-0066">ATP synthesis</keyword>
<evidence type="ECO:0000313" key="13">
    <source>
        <dbReference type="Proteomes" id="UP000092574"/>
    </source>
</evidence>
<dbReference type="GO" id="GO:0005886">
    <property type="term" value="C:plasma membrane"/>
    <property type="evidence" value="ECO:0007669"/>
    <property type="project" value="UniProtKB-SubCell"/>
</dbReference>
<keyword evidence="3 8" id="KW-0813">Transport</keyword>
<dbReference type="InterPro" id="IPR001469">
    <property type="entry name" value="ATP_synth_F1_dsu/esu"/>
</dbReference>
<comment type="subunit">
    <text evidence="8 9">F-type ATPases have 2 components, CF(1) - the catalytic core - and CF(0) - the membrane proton channel. CF(1) has five subunits: alpha(3), beta(3), gamma(1), delta(1), epsilon(1). CF(0) has three main subunits: a, b and c.</text>
</comment>
<dbReference type="OrthoDB" id="9804110at2"/>
<accession>A0A1C7I8B8</accession>
<evidence type="ECO:0000256" key="2">
    <source>
        <dbReference type="ARBA" id="ARBA00005712"/>
    </source>
</evidence>
<gene>
    <name evidence="8" type="primary">atpC</name>
    <name evidence="12" type="ORF">A4V09_08795</name>
</gene>
<evidence type="ECO:0000256" key="4">
    <source>
        <dbReference type="ARBA" id="ARBA00023065"/>
    </source>
</evidence>
<comment type="subcellular location">
    <subcellularLocation>
        <location evidence="1 8">Cell membrane</location>
        <topology evidence="1 8">Peripheral membrane protein</topology>
    </subcellularLocation>
</comment>
<dbReference type="CDD" id="cd12152">
    <property type="entry name" value="F1-ATPase_delta"/>
    <property type="match status" value="1"/>
</dbReference>
<dbReference type="InterPro" id="IPR020547">
    <property type="entry name" value="ATP_synth_F1_esu_C"/>
</dbReference>
<dbReference type="InterPro" id="IPR036771">
    <property type="entry name" value="ATPsynth_dsu/esu_N"/>
</dbReference>
<keyword evidence="8" id="KW-1003">Cell membrane</keyword>
<keyword evidence="6 8" id="KW-0139">CF(1)</keyword>
<dbReference type="GO" id="GO:0005524">
    <property type="term" value="F:ATP binding"/>
    <property type="evidence" value="ECO:0007669"/>
    <property type="project" value="UniProtKB-UniRule"/>
</dbReference>
<evidence type="ECO:0000256" key="8">
    <source>
        <dbReference type="HAMAP-Rule" id="MF_00530"/>
    </source>
</evidence>
<dbReference type="SUPFAM" id="SSF46604">
    <property type="entry name" value="Epsilon subunit of F1F0-ATP synthase C-terminal domain"/>
    <property type="match status" value="1"/>
</dbReference>
<evidence type="ECO:0000313" key="12">
    <source>
        <dbReference type="EMBL" id="ANU75855.1"/>
    </source>
</evidence>
<keyword evidence="13" id="KW-1185">Reference proteome</keyword>
<dbReference type="Gene3D" id="1.20.5.440">
    <property type="entry name" value="ATP synthase delta/epsilon subunit, C-terminal domain"/>
    <property type="match status" value="1"/>
</dbReference>
<keyword evidence="5 8" id="KW-0472">Membrane</keyword>
<dbReference type="PANTHER" id="PTHR13822">
    <property type="entry name" value="ATP SYNTHASE DELTA/EPSILON CHAIN"/>
    <property type="match status" value="1"/>
</dbReference>
<reference evidence="12" key="1">
    <citation type="submission" date="2017-04" db="EMBL/GenBank/DDBJ databases">
        <title>Complete Genome Sequences of Twelve Strains of a Stable Defined Moderately Diverse Mouse Microbiota 2 (sDMDMm2).</title>
        <authorList>
            <person name="Uchimura Y."/>
            <person name="Wyss M."/>
            <person name="Brugiroux S."/>
            <person name="Limenitakis J.P."/>
            <person name="Stecher B."/>
            <person name="McCoy K.D."/>
            <person name="Macpherson A.J."/>
        </authorList>
    </citation>
    <scope>NUCLEOTIDE SEQUENCE</scope>
    <source>
        <strain evidence="12">YL58</strain>
    </source>
</reference>
<evidence type="ECO:0000259" key="11">
    <source>
        <dbReference type="Pfam" id="PF02823"/>
    </source>
</evidence>
<evidence type="ECO:0000256" key="9">
    <source>
        <dbReference type="RuleBase" id="RU003656"/>
    </source>
</evidence>
<evidence type="ECO:0000256" key="1">
    <source>
        <dbReference type="ARBA" id="ARBA00004202"/>
    </source>
</evidence>
<dbReference type="Gene3D" id="2.60.15.10">
    <property type="entry name" value="F0F1 ATP synthase delta/epsilon subunit, N-terminal"/>
    <property type="match status" value="1"/>
</dbReference>
<dbReference type="KEGG" id="byl:A4V09_08795"/>
<dbReference type="Pfam" id="PF02823">
    <property type="entry name" value="ATP-synt_DE_N"/>
    <property type="match status" value="1"/>
</dbReference>
<evidence type="ECO:0000256" key="7">
    <source>
        <dbReference type="ARBA" id="ARBA00023310"/>
    </source>
</evidence>
<keyword evidence="4 8" id="KW-0406">Ion transport</keyword>
<dbReference type="Pfam" id="PF00401">
    <property type="entry name" value="ATP-synt_DE"/>
    <property type="match status" value="1"/>
</dbReference>
<dbReference type="GO" id="GO:0046933">
    <property type="term" value="F:proton-transporting ATP synthase activity, rotational mechanism"/>
    <property type="evidence" value="ECO:0007669"/>
    <property type="project" value="UniProtKB-UniRule"/>
</dbReference>